<name>A0A5A7QJ58_STRAF</name>
<dbReference type="AlphaFoldDB" id="A0A5A7QJ58"/>
<evidence type="ECO:0000313" key="2">
    <source>
        <dbReference type="Proteomes" id="UP000325081"/>
    </source>
</evidence>
<dbReference type="Proteomes" id="UP000325081">
    <property type="component" value="Unassembled WGS sequence"/>
</dbReference>
<sequence>MAALTSSVVISKSPAFPLSYDFDERYVFRFLIGLTHAHSVVKTAVPLIRITAINTRSRRSHHGICSRDIWDNSTNTASVSTATMWRFGIPATPSTPTTTRPSFGKPVEFVASLNGVIGAVAVGAKLT</sequence>
<keyword evidence="2" id="KW-1185">Reference proteome</keyword>
<gene>
    <name evidence="1" type="ORF">STAS_20819</name>
</gene>
<comment type="caution">
    <text evidence="1">The sequence shown here is derived from an EMBL/GenBank/DDBJ whole genome shotgun (WGS) entry which is preliminary data.</text>
</comment>
<protein>
    <submittedName>
        <fullName evidence="1">RING/U-box superfamily protein</fullName>
    </submittedName>
</protein>
<dbReference type="EMBL" id="BKCP01006782">
    <property type="protein sequence ID" value="GER43941.1"/>
    <property type="molecule type" value="Genomic_DNA"/>
</dbReference>
<organism evidence="1 2">
    <name type="scientific">Striga asiatica</name>
    <name type="common">Asiatic witchweed</name>
    <name type="synonym">Buchnera asiatica</name>
    <dbReference type="NCBI Taxonomy" id="4170"/>
    <lineage>
        <taxon>Eukaryota</taxon>
        <taxon>Viridiplantae</taxon>
        <taxon>Streptophyta</taxon>
        <taxon>Embryophyta</taxon>
        <taxon>Tracheophyta</taxon>
        <taxon>Spermatophyta</taxon>
        <taxon>Magnoliopsida</taxon>
        <taxon>eudicotyledons</taxon>
        <taxon>Gunneridae</taxon>
        <taxon>Pentapetalae</taxon>
        <taxon>asterids</taxon>
        <taxon>lamiids</taxon>
        <taxon>Lamiales</taxon>
        <taxon>Orobanchaceae</taxon>
        <taxon>Buchnereae</taxon>
        <taxon>Striga</taxon>
    </lineage>
</organism>
<evidence type="ECO:0000313" key="1">
    <source>
        <dbReference type="EMBL" id="GER43941.1"/>
    </source>
</evidence>
<accession>A0A5A7QJ58</accession>
<proteinExistence type="predicted"/>
<reference evidence="2" key="1">
    <citation type="journal article" date="2019" name="Curr. Biol.">
        <title>Genome Sequence of Striga asiatica Provides Insight into the Evolution of Plant Parasitism.</title>
        <authorList>
            <person name="Yoshida S."/>
            <person name="Kim S."/>
            <person name="Wafula E.K."/>
            <person name="Tanskanen J."/>
            <person name="Kim Y.M."/>
            <person name="Honaas L."/>
            <person name="Yang Z."/>
            <person name="Spallek T."/>
            <person name="Conn C.E."/>
            <person name="Ichihashi Y."/>
            <person name="Cheong K."/>
            <person name="Cui S."/>
            <person name="Der J.P."/>
            <person name="Gundlach H."/>
            <person name="Jiao Y."/>
            <person name="Hori C."/>
            <person name="Ishida J.K."/>
            <person name="Kasahara H."/>
            <person name="Kiba T."/>
            <person name="Kim M.S."/>
            <person name="Koo N."/>
            <person name="Laohavisit A."/>
            <person name="Lee Y.H."/>
            <person name="Lumba S."/>
            <person name="McCourt P."/>
            <person name="Mortimer J.C."/>
            <person name="Mutuku J.M."/>
            <person name="Nomura T."/>
            <person name="Sasaki-Sekimoto Y."/>
            <person name="Seto Y."/>
            <person name="Wang Y."/>
            <person name="Wakatake T."/>
            <person name="Sakakibara H."/>
            <person name="Demura T."/>
            <person name="Yamaguchi S."/>
            <person name="Yoneyama K."/>
            <person name="Manabe R.I."/>
            <person name="Nelson D.C."/>
            <person name="Schulman A.H."/>
            <person name="Timko M.P."/>
            <person name="dePamphilis C.W."/>
            <person name="Choi D."/>
            <person name="Shirasu K."/>
        </authorList>
    </citation>
    <scope>NUCLEOTIDE SEQUENCE [LARGE SCALE GENOMIC DNA]</scope>
    <source>
        <strain evidence="2">cv. UVA1</strain>
    </source>
</reference>